<feature type="transmembrane region" description="Helical" evidence="1">
    <location>
        <begin position="105"/>
        <end position="125"/>
    </location>
</feature>
<name>A0A7D6Z4L9_9NOCA</name>
<proteinExistence type="predicted"/>
<reference evidence="2 3" key="1">
    <citation type="submission" date="2020-07" db="EMBL/GenBank/DDBJ databases">
        <authorList>
            <person name="Zhuang K."/>
            <person name="Ran Y."/>
        </authorList>
    </citation>
    <scope>NUCLEOTIDE SEQUENCE [LARGE SCALE GENOMIC DNA]</scope>
    <source>
        <strain evidence="2 3">WCH-YHL-001</strain>
    </source>
</reference>
<organism evidence="2 3">
    <name type="scientific">Nocardia huaxiensis</name>
    <dbReference type="NCBI Taxonomy" id="2755382"/>
    <lineage>
        <taxon>Bacteria</taxon>
        <taxon>Bacillati</taxon>
        <taxon>Actinomycetota</taxon>
        <taxon>Actinomycetes</taxon>
        <taxon>Mycobacteriales</taxon>
        <taxon>Nocardiaceae</taxon>
        <taxon>Nocardia</taxon>
    </lineage>
</organism>
<accession>A0A7D6Z4L9</accession>
<keyword evidence="1" id="KW-0472">Membrane</keyword>
<keyword evidence="1" id="KW-0812">Transmembrane</keyword>
<dbReference type="KEGG" id="nhu:H0264_11025"/>
<sequence length="131" mass="13772">MAIVVALLAGICETLMRLAVLLERPEVQVASLVPGLAIRAGIYLAVYLVAVRMTAGARWARTVLVLGLGVIGLASLIVEPIRAVAAAESLGELTTGWTSGSVTIGFFRAVHVVAVLVTVPAMLSARSYFRR</sequence>
<evidence type="ECO:0000313" key="2">
    <source>
        <dbReference type="EMBL" id="QLY32706.1"/>
    </source>
</evidence>
<gene>
    <name evidence="2" type="ORF">H0264_11025</name>
</gene>
<evidence type="ECO:0000256" key="1">
    <source>
        <dbReference type="SAM" id="Phobius"/>
    </source>
</evidence>
<dbReference type="Proteomes" id="UP000515512">
    <property type="component" value="Chromosome"/>
</dbReference>
<protein>
    <submittedName>
        <fullName evidence="2">Uncharacterized protein</fullName>
    </submittedName>
</protein>
<feature type="transmembrane region" description="Helical" evidence="1">
    <location>
        <begin position="63"/>
        <end position="85"/>
    </location>
</feature>
<dbReference type="EMBL" id="CP059399">
    <property type="protein sequence ID" value="QLY32706.1"/>
    <property type="molecule type" value="Genomic_DNA"/>
</dbReference>
<feature type="transmembrane region" description="Helical" evidence="1">
    <location>
        <begin position="27"/>
        <end position="51"/>
    </location>
</feature>
<evidence type="ECO:0000313" key="3">
    <source>
        <dbReference type="Proteomes" id="UP000515512"/>
    </source>
</evidence>
<keyword evidence="3" id="KW-1185">Reference proteome</keyword>
<keyword evidence="1" id="KW-1133">Transmembrane helix</keyword>
<dbReference type="RefSeq" id="WP_181583871.1">
    <property type="nucleotide sequence ID" value="NZ_CP059399.1"/>
</dbReference>
<dbReference type="AlphaFoldDB" id="A0A7D6Z4L9"/>